<evidence type="ECO:0000313" key="3">
    <source>
        <dbReference type="Proteomes" id="UP001141434"/>
    </source>
</evidence>
<dbReference type="GeneID" id="81399453"/>
<keyword evidence="3" id="KW-1185">Reference proteome</keyword>
<dbReference type="InterPro" id="IPR029063">
    <property type="entry name" value="SAM-dependent_MTases_sf"/>
</dbReference>
<reference evidence="2" key="2">
    <citation type="journal article" date="2023" name="IMA Fungus">
        <title>Comparative genomic study of the Penicillium genus elucidates a diverse pangenome and 15 lateral gene transfer events.</title>
        <authorList>
            <person name="Petersen C."/>
            <person name="Sorensen T."/>
            <person name="Nielsen M.R."/>
            <person name="Sondergaard T.E."/>
            <person name="Sorensen J.L."/>
            <person name="Fitzpatrick D.A."/>
            <person name="Frisvad J.C."/>
            <person name="Nielsen K.L."/>
        </authorList>
    </citation>
    <scope>NUCLEOTIDE SEQUENCE</scope>
    <source>
        <strain evidence="2">IBT 34128</strain>
    </source>
</reference>
<dbReference type="RefSeq" id="XP_056506782.1">
    <property type="nucleotide sequence ID" value="XM_056660284.1"/>
</dbReference>
<comment type="caution">
    <text evidence="2">The sequence shown here is derived from an EMBL/GenBank/DDBJ whole genome shotgun (WGS) entry which is preliminary data.</text>
</comment>
<gene>
    <name evidence="2" type="ORF">NUU61_009759</name>
</gene>
<name>A0A9W9JTX1_9EURO</name>
<evidence type="ECO:0000313" key="2">
    <source>
        <dbReference type="EMBL" id="KAJ5081495.1"/>
    </source>
</evidence>
<organism evidence="2 3">
    <name type="scientific">Penicillium alfredii</name>
    <dbReference type="NCBI Taxonomy" id="1506179"/>
    <lineage>
        <taxon>Eukaryota</taxon>
        <taxon>Fungi</taxon>
        <taxon>Dikarya</taxon>
        <taxon>Ascomycota</taxon>
        <taxon>Pezizomycotina</taxon>
        <taxon>Eurotiomycetes</taxon>
        <taxon>Eurotiomycetidae</taxon>
        <taxon>Eurotiales</taxon>
        <taxon>Aspergillaceae</taxon>
        <taxon>Penicillium</taxon>
    </lineage>
</organism>
<evidence type="ECO:0000256" key="1">
    <source>
        <dbReference type="SAM" id="MobiDB-lite"/>
    </source>
</evidence>
<reference evidence="2" key="1">
    <citation type="submission" date="2022-11" db="EMBL/GenBank/DDBJ databases">
        <authorList>
            <person name="Petersen C."/>
        </authorList>
    </citation>
    <scope>NUCLEOTIDE SEQUENCE</scope>
    <source>
        <strain evidence="2">IBT 34128</strain>
    </source>
</reference>
<dbReference type="Proteomes" id="UP001141434">
    <property type="component" value="Unassembled WGS sequence"/>
</dbReference>
<dbReference type="OrthoDB" id="61390at2759"/>
<sequence>MKTFRLGSTGQPHRDFDSPSRLVLGQIPYKNQPTKRKKRSQEMLGFLKRLFNKLGPGVYGLDHAVLNVPLPPSAMWMNMGYWEGLSDEPFNGLTVATQHTSDFPEACQALLNQVLTMGLLAHPPGQPVQLVDVGCGCGDQSLYLMGLRQRGHSSSAAGKEGRGSGFDSTPQKPDSALLSDPELRPRHGGDSRHPPSRPLIDSYIGITLEPAQAALARHRLQDKHSNPEKPPAEVFCADASNPDSWTGDLQHSITTMTSTAQTDHPSSSTWLLALDCMYHFRPSRLPLLSYAHSTLHASLMAFDLVVADNASWFDRLLLCLVCWVTGAPFTNFVSGQEYRRLLVAAGYDPAQIQIRDISRHVFAGMAAFLDRRVVEAKPFGMKMGKFGASRMVFDWWARSGVVRGWLLLQDETE</sequence>
<dbReference type="Gene3D" id="3.40.50.150">
    <property type="entry name" value="Vaccinia Virus protein VP39"/>
    <property type="match status" value="1"/>
</dbReference>
<dbReference type="AlphaFoldDB" id="A0A9W9JTX1"/>
<proteinExistence type="predicted"/>
<accession>A0A9W9JTX1</accession>
<dbReference type="EMBL" id="JAPMSZ010000012">
    <property type="protein sequence ID" value="KAJ5081495.1"/>
    <property type="molecule type" value="Genomic_DNA"/>
</dbReference>
<feature type="compositionally biased region" description="Basic and acidic residues" evidence="1">
    <location>
        <begin position="181"/>
        <end position="193"/>
    </location>
</feature>
<protein>
    <submittedName>
        <fullName evidence="2">Uncharacterized protein</fullName>
    </submittedName>
</protein>
<feature type="region of interest" description="Disordered" evidence="1">
    <location>
        <begin position="153"/>
        <end position="200"/>
    </location>
</feature>
<dbReference type="SUPFAM" id="SSF53335">
    <property type="entry name" value="S-adenosyl-L-methionine-dependent methyltransferases"/>
    <property type="match status" value="1"/>
</dbReference>